<dbReference type="InterPro" id="IPR036890">
    <property type="entry name" value="HATPase_C_sf"/>
</dbReference>
<dbReference type="AlphaFoldDB" id="A0A419R0I9"/>
<dbReference type="Pfam" id="PF00512">
    <property type="entry name" value="HisKA"/>
    <property type="match status" value="1"/>
</dbReference>
<name>A0A419R0I9_9SPHN</name>
<evidence type="ECO:0000256" key="1">
    <source>
        <dbReference type="ARBA" id="ARBA00000085"/>
    </source>
</evidence>
<dbReference type="InterPro" id="IPR005467">
    <property type="entry name" value="His_kinase_dom"/>
</dbReference>
<dbReference type="SMART" id="SM00387">
    <property type="entry name" value="HATPase_c"/>
    <property type="match status" value="1"/>
</dbReference>
<dbReference type="Proteomes" id="UP000284322">
    <property type="component" value="Unassembled WGS sequence"/>
</dbReference>
<dbReference type="PANTHER" id="PTHR43711:SF26">
    <property type="entry name" value="SENSOR HISTIDINE KINASE RCSC"/>
    <property type="match status" value="1"/>
</dbReference>
<evidence type="ECO:0000256" key="2">
    <source>
        <dbReference type="ARBA" id="ARBA00012438"/>
    </source>
</evidence>
<feature type="domain" description="Histidine kinase" evidence="7">
    <location>
        <begin position="243"/>
        <end position="459"/>
    </location>
</feature>
<evidence type="ECO:0000256" key="6">
    <source>
        <dbReference type="ARBA" id="ARBA00023012"/>
    </source>
</evidence>
<dbReference type="Gene3D" id="1.10.287.130">
    <property type="match status" value="1"/>
</dbReference>
<protein>
    <recommendedName>
        <fullName evidence="2">histidine kinase</fullName>
        <ecNumber evidence="2">2.7.13.3</ecNumber>
    </recommendedName>
</protein>
<keyword evidence="3" id="KW-0597">Phosphoprotein</keyword>
<evidence type="ECO:0000313" key="8">
    <source>
        <dbReference type="EMBL" id="RJX66964.1"/>
    </source>
</evidence>
<keyword evidence="5 8" id="KW-0418">Kinase</keyword>
<dbReference type="PROSITE" id="PS50109">
    <property type="entry name" value="HIS_KIN"/>
    <property type="match status" value="1"/>
</dbReference>
<evidence type="ECO:0000256" key="4">
    <source>
        <dbReference type="ARBA" id="ARBA00022679"/>
    </source>
</evidence>
<reference evidence="8 9" key="1">
    <citation type="submission" date="2018-09" db="EMBL/GenBank/DDBJ databases">
        <title>Altererythrobacter sp.Ery1 and Ery12, the genome sequencing of novel strains in genus Alterythrobacter.</title>
        <authorList>
            <person name="Cheng H."/>
            <person name="Wu Y.-H."/>
            <person name="Fang C."/>
            <person name="Xu X.-W."/>
        </authorList>
    </citation>
    <scope>NUCLEOTIDE SEQUENCE [LARGE SCALE GENOMIC DNA]</scope>
    <source>
        <strain evidence="8 9">Ery12</strain>
    </source>
</reference>
<dbReference type="RefSeq" id="WP_120110403.1">
    <property type="nucleotide sequence ID" value="NZ_RAHJ01000019.1"/>
</dbReference>
<evidence type="ECO:0000259" key="7">
    <source>
        <dbReference type="PROSITE" id="PS50109"/>
    </source>
</evidence>
<dbReference type="InterPro" id="IPR003661">
    <property type="entry name" value="HisK_dim/P_dom"/>
</dbReference>
<keyword evidence="6" id="KW-0902">Two-component regulatory system</keyword>
<keyword evidence="9" id="KW-1185">Reference proteome</keyword>
<dbReference type="GO" id="GO:0000155">
    <property type="term" value="F:phosphorelay sensor kinase activity"/>
    <property type="evidence" value="ECO:0007669"/>
    <property type="project" value="InterPro"/>
</dbReference>
<evidence type="ECO:0000256" key="5">
    <source>
        <dbReference type="ARBA" id="ARBA00022777"/>
    </source>
</evidence>
<dbReference type="Gene3D" id="3.30.565.10">
    <property type="entry name" value="Histidine kinase-like ATPase, C-terminal domain"/>
    <property type="match status" value="1"/>
</dbReference>
<dbReference type="OrthoDB" id="7933832at2"/>
<sequence>MPASNGIIANARSDRDDRLIEADEPLAGLQIRCGGELPGKIAIPELLEHVRKARSLGLRLARTIHALDGNEIVRAWVEIAPDPDPQQGGCTISVGTWHTANPPSESDTQSAARRIAIDRELAELTARLDSEQRVVAVDARAADLQQLAETMRERPAAQWTELVVFPGLEHRLPLHWRLLDGAMCRIDGSDREWMVTIVPLGEPTPGRAGFELMLVAQTPLATQTQQPQSPTLETPIPAIFGRELTPALRQPITRIIANAETIRAKLAGPLAEEYSAYAADIASAGQHLLSLIEDLSDLEVVESDQFSTAPDHIDLADVVRRASGILGVRAQERRITIVPLDSDAHLPATGEFRRVLQILLNLLGNAIRYSPEGSRVTLSLSRADGMAQVAVMDEGPGLTEEQIASVFGKFERLGRSGDGGSGLGLYISRRLARAMGGDLIAVSAPGQGARFILSIPARDAP</sequence>
<gene>
    <name evidence="8" type="ORF">D6858_11520</name>
</gene>
<dbReference type="CDD" id="cd00082">
    <property type="entry name" value="HisKA"/>
    <property type="match status" value="1"/>
</dbReference>
<evidence type="ECO:0000256" key="3">
    <source>
        <dbReference type="ARBA" id="ARBA00022553"/>
    </source>
</evidence>
<evidence type="ECO:0000313" key="9">
    <source>
        <dbReference type="Proteomes" id="UP000284322"/>
    </source>
</evidence>
<proteinExistence type="predicted"/>
<organism evidence="8 9">
    <name type="scientific">Tsuneonella suprasediminis</name>
    <dbReference type="NCBI Taxonomy" id="2306996"/>
    <lineage>
        <taxon>Bacteria</taxon>
        <taxon>Pseudomonadati</taxon>
        <taxon>Pseudomonadota</taxon>
        <taxon>Alphaproteobacteria</taxon>
        <taxon>Sphingomonadales</taxon>
        <taxon>Erythrobacteraceae</taxon>
        <taxon>Tsuneonella</taxon>
    </lineage>
</organism>
<dbReference type="EC" id="2.7.13.3" evidence="2"/>
<comment type="caution">
    <text evidence="8">The sequence shown here is derived from an EMBL/GenBank/DDBJ whole genome shotgun (WGS) entry which is preliminary data.</text>
</comment>
<dbReference type="PANTHER" id="PTHR43711">
    <property type="entry name" value="TWO-COMPONENT HISTIDINE KINASE"/>
    <property type="match status" value="1"/>
</dbReference>
<dbReference type="Pfam" id="PF02518">
    <property type="entry name" value="HATPase_c"/>
    <property type="match status" value="1"/>
</dbReference>
<dbReference type="EMBL" id="RAHJ01000019">
    <property type="protein sequence ID" value="RJX66964.1"/>
    <property type="molecule type" value="Genomic_DNA"/>
</dbReference>
<dbReference type="CDD" id="cd00075">
    <property type="entry name" value="HATPase"/>
    <property type="match status" value="1"/>
</dbReference>
<dbReference type="InterPro" id="IPR036097">
    <property type="entry name" value="HisK_dim/P_sf"/>
</dbReference>
<dbReference type="SUPFAM" id="SSF47384">
    <property type="entry name" value="Homodimeric domain of signal transducing histidine kinase"/>
    <property type="match status" value="1"/>
</dbReference>
<keyword evidence="4" id="KW-0808">Transferase</keyword>
<dbReference type="PRINTS" id="PR00344">
    <property type="entry name" value="BCTRLSENSOR"/>
</dbReference>
<comment type="catalytic activity">
    <reaction evidence="1">
        <text>ATP + protein L-histidine = ADP + protein N-phospho-L-histidine.</text>
        <dbReference type="EC" id="2.7.13.3"/>
    </reaction>
</comment>
<dbReference type="InterPro" id="IPR050736">
    <property type="entry name" value="Sensor_HK_Regulatory"/>
</dbReference>
<dbReference type="SUPFAM" id="SSF55874">
    <property type="entry name" value="ATPase domain of HSP90 chaperone/DNA topoisomerase II/histidine kinase"/>
    <property type="match status" value="1"/>
</dbReference>
<dbReference type="InterPro" id="IPR004358">
    <property type="entry name" value="Sig_transdc_His_kin-like_C"/>
</dbReference>
<accession>A0A419R0I9</accession>
<dbReference type="InterPro" id="IPR003594">
    <property type="entry name" value="HATPase_dom"/>
</dbReference>